<evidence type="ECO:0000313" key="4">
    <source>
        <dbReference type="Proteomes" id="UP001477870"/>
    </source>
</evidence>
<dbReference type="InterPro" id="IPR039448">
    <property type="entry name" value="Beta_helix"/>
</dbReference>
<dbReference type="InterPro" id="IPR012334">
    <property type="entry name" value="Pectin_lyas_fold"/>
</dbReference>
<name>A0ABU9T992_9HYPH</name>
<dbReference type="InterPro" id="IPR006311">
    <property type="entry name" value="TAT_signal"/>
</dbReference>
<dbReference type="RefSeq" id="WP_342848648.1">
    <property type="nucleotide sequence ID" value="NZ_JBBMQO010000006.1"/>
</dbReference>
<dbReference type="InterPro" id="IPR024535">
    <property type="entry name" value="RHGA/B-epi-like_pectate_lyase"/>
</dbReference>
<dbReference type="InterPro" id="IPR006626">
    <property type="entry name" value="PbH1"/>
</dbReference>
<dbReference type="NCBIfam" id="TIGR03808">
    <property type="entry name" value="RR_plus_rpt_1"/>
    <property type="match status" value="1"/>
</dbReference>
<organism evidence="3 4">
    <name type="scientific">Ahrensia kielensis</name>
    <dbReference type="NCBI Taxonomy" id="76980"/>
    <lineage>
        <taxon>Bacteria</taxon>
        <taxon>Pseudomonadati</taxon>
        <taxon>Pseudomonadota</taxon>
        <taxon>Alphaproteobacteria</taxon>
        <taxon>Hyphomicrobiales</taxon>
        <taxon>Ahrensiaceae</taxon>
        <taxon>Ahrensia</taxon>
    </lineage>
</organism>
<keyword evidence="4" id="KW-1185">Reference proteome</keyword>
<protein>
    <submittedName>
        <fullName evidence="3">TIGR03808 family TAT-translocated repetitive protein</fullName>
    </submittedName>
</protein>
<dbReference type="InterPro" id="IPR022388">
    <property type="entry name" value="CHP03808"/>
</dbReference>
<dbReference type="SUPFAM" id="SSF51126">
    <property type="entry name" value="Pectin lyase-like"/>
    <property type="match status" value="1"/>
</dbReference>
<dbReference type="Pfam" id="PF12708">
    <property type="entry name" value="Pect-lyase_RHGA_epim"/>
    <property type="match status" value="1"/>
</dbReference>
<comment type="caution">
    <text evidence="3">The sequence shown here is derived from an EMBL/GenBank/DDBJ whole genome shotgun (WGS) entry which is preliminary data.</text>
</comment>
<dbReference type="EMBL" id="JBBMQO010000006">
    <property type="protein sequence ID" value="MEM5502319.1"/>
    <property type="molecule type" value="Genomic_DNA"/>
</dbReference>
<sequence length="447" mass="48253">MKKNFIDRRQFLIQAGTYAAALSFARPALARDAREYGVLPNRREDQSRAFQRMIDRAAKQRAKVYLPNGTYAISGVQLPDFVDLAGDGDHVTLVNTTRNPLLNSRGGATARLENILIDGVHLGGEDSNSALIDLRQVTRVELKGITIRRARYDALRLERCSGSITQCNISDSGRFGLYAIESKALNISHNTVEDCADGGIIIHRYEQGYDGSRVRNNIVRRISAVRGGTGQWGNGINIFKTDDVEITDNTIEDCAFSAMRANTARNFKMNNNTCLRSGEMAIFAEFGFRNAEIKDNIVIGAASGISATNANVGGGGAIITGNIVKDMNAIGPYKPQAPYFGQGISAEADALVAQNTIENTAGYGINLGWGPYLRNVDVVGNTIKNAKIGIGISAAKGAGPVSIKGNQINAREGNIRTHEWDKISTTDIGLKPDQAPKHITLEGNIIG</sequence>
<dbReference type="PANTHER" id="PTHR36453">
    <property type="entry name" value="SECRETED PROTEIN-RELATED"/>
    <property type="match status" value="1"/>
</dbReference>
<dbReference type="SMART" id="SM00710">
    <property type="entry name" value="PbH1"/>
    <property type="match status" value="7"/>
</dbReference>
<accession>A0ABU9T992</accession>
<dbReference type="InterPro" id="IPR011050">
    <property type="entry name" value="Pectin_lyase_fold/virulence"/>
</dbReference>
<dbReference type="Pfam" id="PF13229">
    <property type="entry name" value="Beta_helix"/>
    <property type="match status" value="1"/>
</dbReference>
<dbReference type="Gene3D" id="2.160.20.10">
    <property type="entry name" value="Single-stranded right-handed beta-helix, Pectin lyase-like"/>
    <property type="match status" value="1"/>
</dbReference>
<evidence type="ECO:0000259" key="2">
    <source>
        <dbReference type="Pfam" id="PF13229"/>
    </source>
</evidence>
<evidence type="ECO:0000313" key="3">
    <source>
        <dbReference type="EMBL" id="MEM5502319.1"/>
    </source>
</evidence>
<feature type="domain" description="Rhamnogalacturonase A/B/Epimerase-like pectate lyase" evidence="1">
    <location>
        <begin position="31"/>
        <end position="100"/>
    </location>
</feature>
<dbReference type="PROSITE" id="PS51318">
    <property type="entry name" value="TAT"/>
    <property type="match status" value="1"/>
</dbReference>
<dbReference type="PANTHER" id="PTHR36453:SF1">
    <property type="entry name" value="RIGHT HANDED BETA HELIX DOMAIN-CONTAINING PROTEIN"/>
    <property type="match status" value="1"/>
</dbReference>
<proteinExistence type="predicted"/>
<reference evidence="3 4" key="1">
    <citation type="submission" date="2024-03" db="EMBL/GenBank/DDBJ databases">
        <title>Community enrichment and isolation of bacterial strains for fucoidan degradation.</title>
        <authorList>
            <person name="Sichert A."/>
        </authorList>
    </citation>
    <scope>NUCLEOTIDE SEQUENCE [LARGE SCALE GENOMIC DNA]</scope>
    <source>
        <strain evidence="3 4">AS62</strain>
    </source>
</reference>
<gene>
    <name evidence="3" type="ORF">WNY59_12060</name>
</gene>
<evidence type="ECO:0000259" key="1">
    <source>
        <dbReference type="Pfam" id="PF12708"/>
    </source>
</evidence>
<dbReference type="Proteomes" id="UP001477870">
    <property type="component" value="Unassembled WGS sequence"/>
</dbReference>
<feature type="domain" description="Right handed beta helix" evidence="2">
    <location>
        <begin position="155"/>
        <end position="310"/>
    </location>
</feature>